<keyword evidence="1" id="KW-0596">Phosphopantetheine</keyword>
<dbReference type="EMBL" id="VGJX01000018">
    <property type="protein sequence ID" value="MBM3273636.1"/>
    <property type="molecule type" value="Genomic_DNA"/>
</dbReference>
<dbReference type="PANTHER" id="PTHR44845">
    <property type="entry name" value="CARRIER DOMAIN-CONTAINING PROTEIN"/>
    <property type="match status" value="1"/>
</dbReference>
<dbReference type="Pfam" id="PF07993">
    <property type="entry name" value="NAD_binding_4"/>
    <property type="match status" value="1"/>
</dbReference>
<name>A0A938BJX7_9BACT</name>
<reference evidence="4 5" key="1">
    <citation type="submission" date="2019-03" db="EMBL/GenBank/DDBJ databases">
        <title>Lake Tanganyika Metagenome-Assembled Genomes (MAGs).</title>
        <authorList>
            <person name="Tran P."/>
        </authorList>
    </citation>
    <scope>NUCLEOTIDE SEQUENCE [LARGE SCALE GENOMIC DNA]</scope>
    <source>
        <strain evidence="4">K_DeepCast_65m_m2_236</strain>
    </source>
</reference>
<dbReference type="AlphaFoldDB" id="A0A938BJX7"/>
<gene>
    <name evidence="4" type="ORF">FJZ00_00680</name>
</gene>
<evidence type="ECO:0000313" key="4">
    <source>
        <dbReference type="EMBL" id="MBM3273636.1"/>
    </source>
</evidence>
<dbReference type="PANTHER" id="PTHR44845:SF6">
    <property type="entry name" value="BETA-ALANINE-ACTIVATING ENZYME"/>
    <property type="match status" value="1"/>
</dbReference>
<dbReference type="InterPro" id="IPR036291">
    <property type="entry name" value="NAD(P)-bd_dom_sf"/>
</dbReference>
<dbReference type="Gene3D" id="3.40.50.720">
    <property type="entry name" value="NAD(P)-binding Rossmann-like Domain"/>
    <property type="match status" value="1"/>
</dbReference>
<evidence type="ECO:0000259" key="3">
    <source>
        <dbReference type="Pfam" id="PF07993"/>
    </source>
</evidence>
<evidence type="ECO:0000313" key="5">
    <source>
        <dbReference type="Proteomes" id="UP000703893"/>
    </source>
</evidence>
<comment type="caution">
    <text evidence="4">The sequence shown here is derived from an EMBL/GenBank/DDBJ whole genome shotgun (WGS) entry which is preliminary data.</text>
</comment>
<feature type="domain" description="Thioester reductase (TE)" evidence="3">
    <location>
        <begin position="5"/>
        <end position="87"/>
    </location>
</feature>
<evidence type="ECO:0000256" key="2">
    <source>
        <dbReference type="ARBA" id="ARBA00022553"/>
    </source>
</evidence>
<dbReference type="InterPro" id="IPR013120">
    <property type="entry name" value="FAR_NAD-bd"/>
</dbReference>
<evidence type="ECO:0000256" key="1">
    <source>
        <dbReference type="ARBA" id="ARBA00022450"/>
    </source>
</evidence>
<keyword evidence="2" id="KW-0597">Phosphoprotein</keyword>
<sequence>MTPPVDNGYILTKWAAERLVARVAEHYGIPAIIARPGNITGSTRTGYTNYASNHFWLFNKGCLQLGHFPDVPAVVEMMPVDILARAIAALSLTATDGLFVANLANPARISQHRFFELLAAAGSTAKPQAVPDWQREVAAVGEDNGLSTIKDFYLGELAAEDPDIVQAATLARLGDLGVPFEADCAGLVPTYVKYLSAEGFLPETGAVRA</sequence>
<accession>A0A938BJX7</accession>
<dbReference type="SUPFAM" id="SSF51735">
    <property type="entry name" value="NAD(P)-binding Rossmann-fold domains"/>
    <property type="match status" value="1"/>
</dbReference>
<organism evidence="4 5">
    <name type="scientific">Candidatus Tanganyikabacteria bacterium</name>
    <dbReference type="NCBI Taxonomy" id="2961651"/>
    <lineage>
        <taxon>Bacteria</taxon>
        <taxon>Bacillati</taxon>
        <taxon>Candidatus Sericytochromatia</taxon>
        <taxon>Candidatus Tanganyikabacteria</taxon>
    </lineage>
</organism>
<dbReference type="Proteomes" id="UP000703893">
    <property type="component" value="Unassembled WGS sequence"/>
</dbReference>
<protein>
    <submittedName>
        <fullName evidence="4">SDR family oxidoreductase</fullName>
    </submittedName>
</protein>
<proteinExistence type="predicted"/>